<dbReference type="InterPro" id="IPR001283">
    <property type="entry name" value="CRISP-related"/>
</dbReference>
<dbReference type="Gene3D" id="3.40.33.10">
    <property type="entry name" value="CAP"/>
    <property type="match status" value="1"/>
</dbReference>
<gene>
    <name evidence="2" type="ORF">C2E21_0593</name>
</gene>
<evidence type="ECO:0000259" key="1">
    <source>
        <dbReference type="SMART" id="SM00198"/>
    </source>
</evidence>
<dbReference type="AlphaFoldDB" id="A0A2P6U5K9"/>
<dbReference type="PANTHER" id="PTHR10334">
    <property type="entry name" value="CYSTEINE-RICH SECRETORY PROTEIN-RELATED"/>
    <property type="match status" value="1"/>
</dbReference>
<keyword evidence="3" id="KW-1185">Reference proteome</keyword>
<evidence type="ECO:0000313" key="2">
    <source>
        <dbReference type="EMBL" id="PRW61608.1"/>
    </source>
</evidence>
<dbReference type="Pfam" id="PF00188">
    <property type="entry name" value="CAP"/>
    <property type="match status" value="1"/>
</dbReference>
<feature type="domain" description="SCP" evidence="1">
    <location>
        <begin position="7"/>
        <end position="122"/>
    </location>
</feature>
<dbReference type="SUPFAM" id="SSF55797">
    <property type="entry name" value="PR-1-like"/>
    <property type="match status" value="1"/>
</dbReference>
<dbReference type="EMBL" id="LHPG02000001">
    <property type="protein sequence ID" value="PRW61608.1"/>
    <property type="molecule type" value="Genomic_DNA"/>
</dbReference>
<dbReference type="STRING" id="3076.A0A2P6U5K9"/>
<comment type="caution">
    <text evidence="2">The sequence shown here is derived from an EMBL/GenBank/DDBJ whole genome shotgun (WGS) entry which is preliminary data.</text>
</comment>
<proteinExistence type="predicted"/>
<dbReference type="InterPro" id="IPR035940">
    <property type="entry name" value="CAP_sf"/>
</dbReference>
<accession>A0A2P6U5K9</accession>
<evidence type="ECO:0000313" key="3">
    <source>
        <dbReference type="Proteomes" id="UP000239899"/>
    </source>
</evidence>
<dbReference type="SMART" id="SM00198">
    <property type="entry name" value="SCP"/>
    <property type="match status" value="1"/>
</dbReference>
<sequence length="156" mass="16989">MCPKPFQHSDWRNFGGERFSETAVVTSGALARYPTPSGLMPCAEATLLFYDEVNNFNWSWSRQRFSDFPRASLPLEEAAGTTTHFTATVWAASERVGCGVARCPGGEVYTVCHYAPGGNYFECFRGADGQPDCNSFAKNVFTTACQNATGDLGSGR</sequence>
<organism evidence="2 3">
    <name type="scientific">Chlorella sorokiniana</name>
    <name type="common">Freshwater green alga</name>
    <dbReference type="NCBI Taxonomy" id="3076"/>
    <lineage>
        <taxon>Eukaryota</taxon>
        <taxon>Viridiplantae</taxon>
        <taxon>Chlorophyta</taxon>
        <taxon>core chlorophytes</taxon>
        <taxon>Trebouxiophyceae</taxon>
        <taxon>Chlorellales</taxon>
        <taxon>Chlorellaceae</taxon>
        <taxon>Chlorella clade</taxon>
        <taxon>Chlorella</taxon>
    </lineage>
</organism>
<dbReference type="Proteomes" id="UP000239899">
    <property type="component" value="Unassembled WGS sequence"/>
</dbReference>
<dbReference type="OrthoDB" id="337038at2759"/>
<protein>
    <submittedName>
        <fullName evidence="2">SCP super family</fullName>
    </submittedName>
</protein>
<name>A0A2P6U5K9_CHLSO</name>
<reference evidence="2 3" key="1">
    <citation type="journal article" date="2018" name="Plant J.">
        <title>Genome sequences of Chlorella sorokiniana UTEX 1602 and Micractinium conductrix SAG 241.80: implications to maltose excretion by a green alga.</title>
        <authorList>
            <person name="Arriola M.B."/>
            <person name="Velmurugan N."/>
            <person name="Zhang Y."/>
            <person name="Plunkett M.H."/>
            <person name="Hondzo H."/>
            <person name="Barney B.M."/>
        </authorList>
    </citation>
    <scope>NUCLEOTIDE SEQUENCE [LARGE SCALE GENOMIC DNA]</scope>
    <source>
        <strain evidence="3">UTEX 1602</strain>
    </source>
</reference>
<dbReference type="InterPro" id="IPR014044">
    <property type="entry name" value="CAP_dom"/>
</dbReference>